<organism evidence="1 2">
    <name type="scientific">Litomosoides sigmodontis</name>
    <name type="common">Filarial nematode worm</name>
    <dbReference type="NCBI Taxonomy" id="42156"/>
    <lineage>
        <taxon>Eukaryota</taxon>
        <taxon>Metazoa</taxon>
        <taxon>Ecdysozoa</taxon>
        <taxon>Nematoda</taxon>
        <taxon>Chromadorea</taxon>
        <taxon>Rhabditida</taxon>
        <taxon>Spirurina</taxon>
        <taxon>Spiruromorpha</taxon>
        <taxon>Filarioidea</taxon>
        <taxon>Onchocercidae</taxon>
        <taxon>Litomosoides</taxon>
    </lineage>
</organism>
<gene>
    <name evidence="1" type="ORF">NLS_LOCUS401</name>
</gene>
<evidence type="ECO:0000313" key="2">
    <source>
        <dbReference type="Proteomes" id="UP000277928"/>
    </source>
</evidence>
<dbReference type="OrthoDB" id="10622042at2759"/>
<keyword evidence="2" id="KW-1185">Reference proteome</keyword>
<dbReference type="EMBL" id="UYRX01000010">
    <property type="protein sequence ID" value="VDK68383.1"/>
    <property type="molecule type" value="Genomic_DNA"/>
</dbReference>
<name>A0A3P6SFQ8_LITSI</name>
<dbReference type="AlphaFoldDB" id="A0A3P6SFQ8"/>
<dbReference type="Proteomes" id="UP000277928">
    <property type="component" value="Unassembled WGS sequence"/>
</dbReference>
<sequence>MQQQHSAAASNSGLSAAVPAVEPTTVTVVDRLKHQLLQAYDNVRLKGVGGVNMGPKPGKRCRRHRTCHGCDHQIGEVQFDEGITRDRLCERQEREREREEGERRGVVLCRGRRRGNCPCTAENIRAGSSVGDWCFGIYLVPGERSIR</sequence>
<proteinExistence type="predicted"/>
<dbReference type="STRING" id="42156.A0A3P6SFQ8"/>
<evidence type="ECO:0000313" key="1">
    <source>
        <dbReference type="EMBL" id="VDK68383.1"/>
    </source>
</evidence>
<reference evidence="1 2" key="1">
    <citation type="submission" date="2018-08" db="EMBL/GenBank/DDBJ databases">
        <authorList>
            <person name="Laetsch R D."/>
            <person name="Stevens L."/>
            <person name="Kumar S."/>
            <person name="Blaxter L. M."/>
        </authorList>
    </citation>
    <scope>NUCLEOTIDE SEQUENCE [LARGE SCALE GENOMIC DNA]</scope>
</reference>
<protein>
    <submittedName>
        <fullName evidence="1">Uncharacterized protein</fullName>
    </submittedName>
</protein>
<accession>A0A3P6SFQ8</accession>